<dbReference type="Pfam" id="PF17900">
    <property type="entry name" value="Peptidase_M1_N"/>
    <property type="match status" value="1"/>
</dbReference>
<feature type="domain" description="Aminopeptidase N-like N-terminal" evidence="10">
    <location>
        <begin position="58"/>
        <end position="241"/>
    </location>
</feature>
<evidence type="ECO:0000313" key="12">
    <source>
        <dbReference type="RefSeq" id="XP_065667387.1"/>
    </source>
</evidence>
<comment type="cofactor">
    <cofactor evidence="7">
        <name>Zn(2+)</name>
        <dbReference type="ChEBI" id="CHEBI:29105"/>
    </cofactor>
    <text evidence="7">Binds 1 zinc ion per subunit.</text>
</comment>
<evidence type="ECO:0000256" key="1">
    <source>
        <dbReference type="ARBA" id="ARBA00010136"/>
    </source>
</evidence>
<keyword evidence="7" id="KW-0472">Membrane</keyword>
<protein>
    <recommendedName>
        <fullName evidence="7">Aminopeptidase</fullName>
        <ecNumber evidence="7">3.4.11.-</ecNumber>
    </recommendedName>
</protein>
<dbReference type="InterPro" id="IPR001930">
    <property type="entry name" value="Peptidase_M1"/>
</dbReference>
<feature type="domain" description="Peptidase M1 membrane alanine aminopeptidase" evidence="8">
    <location>
        <begin position="276"/>
        <end position="493"/>
    </location>
</feature>
<evidence type="ECO:0000256" key="6">
    <source>
        <dbReference type="ARBA" id="ARBA00023049"/>
    </source>
</evidence>
<evidence type="ECO:0000256" key="4">
    <source>
        <dbReference type="ARBA" id="ARBA00022801"/>
    </source>
</evidence>
<dbReference type="InterPro" id="IPR027268">
    <property type="entry name" value="Peptidase_M4/M1_CTD_sf"/>
</dbReference>
<accession>A0ABM4CZI1</accession>
<dbReference type="Gene3D" id="2.60.40.1910">
    <property type="match status" value="1"/>
</dbReference>
<dbReference type="Pfam" id="PF01433">
    <property type="entry name" value="Peptidase_M1"/>
    <property type="match status" value="1"/>
</dbReference>
<dbReference type="InterPro" id="IPR034016">
    <property type="entry name" value="M1_APN-typ"/>
</dbReference>
<keyword evidence="3 7" id="KW-0479">Metal-binding</keyword>
<dbReference type="InterPro" id="IPR014782">
    <property type="entry name" value="Peptidase_M1_dom"/>
</dbReference>
<evidence type="ECO:0000313" key="11">
    <source>
        <dbReference type="Proteomes" id="UP001652625"/>
    </source>
</evidence>
<comment type="similarity">
    <text evidence="1 7">Belongs to the peptidase M1 family.</text>
</comment>
<keyword evidence="4 7" id="KW-0378">Hydrolase</keyword>
<dbReference type="RefSeq" id="XP_065667387.1">
    <property type="nucleotide sequence ID" value="XM_065811315.1"/>
</dbReference>
<dbReference type="CDD" id="cd09601">
    <property type="entry name" value="M1_APN-Q_like"/>
    <property type="match status" value="1"/>
</dbReference>
<keyword evidence="2 7" id="KW-0645">Protease</keyword>
<evidence type="ECO:0000256" key="3">
    <source>
        <dbReference type="ARBA" id="ARBA00022723"/>
    </source>
</evidence>
<evidence type="ECO:0000256" key="7">
    <source>
        <dbReference type="RuleBase" id="RU364040"/>
    </source>
</evidence>
<dbReference type="InterPro" id="IPR024571">
    <property type="entry name" value="ERAP1-like_C_dom"/>
</dbReference>
<evidence type="ECO:0000256" key="2">
    <source>
        <dbReference type="ARBA" id="ARBA00022670"/>
    </source>
</evidence>
<dbReference type="InterPro" id="IPR042097">
    <property type="entry name" value="Aminopeptidase_N-like_N_sf"/>
</dbReference>
<keyword evidence="7" id="KW-0812">Transmembrane</keyword>
<organism evidence="11 12">
    <name type="scientific">Hydra vulgaris</name>
    <name type="common">Hydra</name>
    <name type="synonym">Hydra attenuata</name>
    <dbReference type="NCBI Taxonomy" id="6087"/>
    <lineage>
        <taxon>Eukaryota</taxon>
        <taxon>Metazoa</taxon>
        <taxon>Cnidaria</taxon>
        <taxon>Hydrozoa</taxon>
        <taxon>Hydroidolina</taxon>
        <taxon>Anthoathecata</taxon>
        <taxon>Aplanulata</taxon>
        <taxon>Hydridae</taxon>
        <taxon>Hydra</taxon>
    </lineage>
</organism>
<dbReference type="SUPFAM" id="SSF63737">
    <property type="entry name" value="Leukotriene A4 hydrolase N-terminal domain"/>
    <property type="match status" value="1"/>
</dbReference>
<gene>
    <name evidence="12" type="primary">LOC100206872</name>
</gene>
<dbReference type="EC" id="3.4.11.-" evidence="7"/>
<feature type="domain" description="ERAP1-like C-terminal" evidence="9">
    <location>
        <begin position="567"/>
        <end position="881"/>
    </location>
</feature>
<feature type="transmembrane region" description="Helical" evidence="7">
    <location>
        <begin position="12"/>
        <end position="34"/>
    </location>
</feature>
<keyword evidence="7" id="KW-1133">Transmembrane helix</keyword>
<keyword evidence="5 7" id="KW-0862">Zinc</keyword>
<keyword evidence="6 7" id="KW-0482">Metalloprotease</keyword>
<evidence type="ECO:0000259" key="9">
    <source>
        <dbReference type="Pfam" id="PF11838"/>
    </source>
</evidence>
<dbReference type="Gene3D" id="1.25.50.20">
    <property type="match status" value="1"/>
</dbReference>
<sequence length="903" mass="104417">MEFCVTSKSKKIIFFISFIAILTITLLSTLYYRYKTVKRNEIRNLKLWENMRLVDDIVPYSYNLSIDVNMDNDLFDGEVSIYVNALKSTNLIIVHQVDLRIINVSLKTIEGNQVRIENHFKYPINEYYVIKVASMLTANKVYVISINFNGALRSDLSGFYKSSYHENNTPHYVASTFFSPISARKAFPCFDEPKFKAKFLLSLTHNEKYHALSNMPKLNSTHNGRKITTIFQETLKMSTYIVCWVVSNYSNIELVTNNGLAIKAWAPYNQLIETEFTLNATVALLTFFEDYFKIPFPLKKLDIVAIPNFGPGAMENWGLITYRSAKMLINNKVSTEIDKQAAFLINAHELVHQWFGNLATMKFWTDAWLKEGFANYIGYYGSDQIEPSMESMKKILTELMIPAFKLDSFLTSHPISTKASSPNEIREIFDTITYNKGSCMVQMLHNYLGKEKFKKGLQQYLNTYAYSNADQDDLWKQLSLASGEDVKSVMDTWTLQLGFPVISIERIDNNTVIISQERFSLDVTKKDEHSQFNYIWKVPIMYKTNGSMFKYLLTTKQATIEFPIDGIINPDHVMYYKVNYDRLTLNTIKKKLELNHSQLSVQDRTGIISDLFSMVAAGKIKINEALDAIHYIKSEDDYYPWQVTLSELSFINHVKEEDTFKEKFRIYVKSLISKIVNDVGWGKTNSINKGLLQSLVLGMACKYNTQNIVDEAKDYFRTWMKGENIKVRSDLHPLIRGCAISHGTTEFWEYAFQTYLNSGTQKYSILMSLAETKNETILQRLLNYTLDTDIIGSQDTPYLLGNIASSSRIGRELTWQFIKKNINIFLKRYGNELFLLPRMLSSVVSSFTKNQDLKDIENFFDNIVDLGSGKQAVKQSLENIRSKLDWKKKNEEDLNRWIEYNGH</sequence>
<evidence type="ECO:0000256" key="5">
    <source>
        <dbReference type="ARBA" id="ARBA00022833"/>
    </source>
</evidence>
<dbReference type="GeneID" id="100206872"/>
<keyword evidence="11" id="KW-1185">Reference proteome</keyword>
<dbReference type="InterPro" id="IPR045357">
    <property type="entry name" value="Aminopeptidase_N-like_N"/>
</dbReference>
<dbReference type="PANTHER" id="PTHR11533">
    <property type="entry name" value="PROTEASE M1 ZINC METALLOPROTEASE"/>
    <property type="match status" value="1"/>
</dbReference>
<dbReference type="Gene3D" id="1.10.390.10">
    <property type="entry name" value="Neutral Protease Domain 2"/>
    <property type="match status" value="1"/>
</dbReference>
<dbReference type="Proteomes" id="UP001652625">
    <property type="component" value="Chromosome 12"/>
</dbReference>
<dbReference type="PANTHER" id="PTHR11533:SF299">
    <property type="entry name" value="AMINOPEPTIDASE"/>
    <property type="match status" value="1"/>
</dbReference>
<dbReference type="Gene3D" id="2.60.40.1730">
    <property type="entry name" value="tricorn interacting facor f3 domain"/>
    <property type="match status" value="1"/>
</dbReference>
<name>A0ABM4CZI1_HYDVU</name>
<dbReference type="PRINTS" id="PR00756">
    <property type="entry name" value="ALADIPTASE"/>
</dbReference>
<dbReference type="GO" id="GO:0004177">
    <property type="term" value="F:aminopeptidase activity"/>
    <property type="evidence" value="ECO:0007669"/>
    <property type="project" value="UniProtKB-KW"/>
</dbReference>
<evidence type="ECO:0000259" key="10">
    <source>
        <dbReference type="Pfam" id="PF17900"/>
    </source>
</evidence>
<dbReference type="Pfam" id="PF11838">
    <property type="entry name" value="ERAP1_C"/>
    <property type="match status" value="1"/>
</dbReference>
<evidence type="ECO:0000259" key="8">
    <source>
        <dbReference type="Pfam" id="PF01433"/>
    </source>
</evidence>
<keyword evidence="7 12" id="KW-0031">Aminopeptidase</keyword>
<dbReference type="SUPFAM" id="SSF55486">
    <property type="entry name" value="Metalloproteases ('zincins'), catalytic domain"/>
    <property type="match status" value="1"/>
</dbReference>
<reference evidence="12" key="1">
    <citation type="submission" date="2025-08" db="UniProtKB">
        <authorList>
            <consortium name="RefSeq"/>
        </authorList>
    </citation>
    <scope>IDENTIFICATION</scope>
</reference>
<proteinExistence type="inferred from homology"/>
<dbReference type="InterPro" id="IPR050344">
    <property type="entry name" value="Peptidase_M1_aminopeptidases"/>
</dbReference>